<dbReference type="Proteomes" id="UP001209540">
    <property type="component" value="Unassembled WGS sequence"/>
</dbReference>
<name>A0AAD5PHN7_9FUNG</name>
<evidence type="ECO:0000313" key="2">
    <source>
        <dbReference type="Proteomes" id="UP001209540"/>
    </source>
</evidence>
<feature type="non-terminal residue" evidence="1">
    <location>
        <position position="109"/>
    </location>
</feature>
<evidence type="ECO:0000313" key="1">
    <source>
        <dbReference type="EMBL" id="KAI9274479.1"/>
    </source>
</evidence>
<dbReference type="EMBL" id="JAIXMP010000004">
    <property type="protein sequence ID" value="KAI9274479.1"/>
    <property type="molecule type" value="Genomic_DNA"/>
</dbReference>
<gene>
    <name evidence="1" type="ORF">BDA99DRAFT_432317</name>
</gene>
<proteinExistence type="predicted"/>
<sequence>WSLSTQVPGIYIMTKEQWVNVPITFSEKDLTVLPFICFFNTLAIACEETLSVLNELKQEHKTILRSKDKKPQKLSNIISPMIIRLNEGKYASIVADHGPMSLPSSLIHD</sequence>
<protein>
    <submittedName>
        <fullName evidence="1">Uncharacterized protein</fullName>
    </submittedName>
</protein>
<keyword evidence="2" id="KW-1185">Reference proteome</keyword>
<reference evidence="1" key="1">
    <citation type="journal article" date="2022" name="IScience">
        <title>Evolution of zygomycete secretomes and the origins of terrestrial fungal ecologies.</title>
        <authorList>
            <person name="Chang Y."/>
            <person name="Wang Y."/>
            <person name="Mondo S."/>
            <person name="Ahrendt S."/>
            <person name="Andreopoulos W."/>
            <person name="Barry K."/>
            <person name="Beard J."/>
            <person name="Benny G.L."/>
            <person name="Blankenship S."/>
            <person name="Bonito G."/>
            <person name="Cuomo C."/>
            <person name="Desiro A."/>
            <person name="Gervers K.A."/>
            <person name="Hundley H."/>
            <person name="Kuo A."/>
            <person name="LaButti K."/>
            <person name="Lang B.F."/>
            <person name="Lipzen A."/>
            <person name="O'Donnell K."/>
            <person name="Pangilinan J."/>
            <person name="Reynolds N."/>
            <person name="Sandor L."/>
            <person name="Smith M.E."/>
            <person name="Tsang A."/>
            <person name="Grigoriev I.V."/>
            <person name="Stajich J.E."/>
            <person name="Spatafora J.W."/>
        </authorList>
    </citation>
    <scope>NUCLEOTIDE SEQUENCE</scope>
    <source>
        <strain evidence="1">RSA 2281</strain>
    </source>
</reference>
<comment type="caution">
    <text evidence="1">The sequence shown here is derived from an EMBL/GenBank/DDBJ whole genome shotgun (WGS) entry which is preliminary data.</text>
</comment>
<organism evidence="1 2">
    <name type="scientific">Phascolomyces articulosus</name>
    <dbReference type="NCBI Taxonomy" id="60185"/>
    <lineage>
        <taxon>Eukaryota</taxon>
        <taxon>Fungi</taxon>
        <taxon>Fungi incertae sedis</taxon>
        <taxon>Mucoromycota</taxon>
        <taxon>Mucoromycotina</taxon>
        <taxon>Mucoromycetes</taxon>
        <taxon>Mucorales</taxon>
        <taxon>Lichtheimiaceae</taxon>
        <taxon>Phascolomyces</taxon>
    </lineage>
</organism>
<dbReference type="AlphaFoldDB" id="A0AAD5PHN7"/>
<accession>A0AAD5PHN7</accession>
<reference evidence="1" key="2">
    <citation type="submission" date="2023-02" db="EMBL/GenBank/DDBJ databases">
        <authorList>
            <consortium name="DOE Joint Genome Institute"/>
            <person name="Mondo S.J."/>
            <person name="Chang Y."/>
            <person name="Wang Y."/>
            <person name="Ahrendt S."/>
            <person name="Andreopoulos W."/>
            <person name="Barry K."/>
            <person name="Beard J."/>
            <person name="Benny G.L."/>
            <person name="Blankenship S."/>
            <person name="Bonito G."/>
            <person name="Cuomo C."/>
            <person name="Desiro A."/>
            <person name="Gervers K.A."/>
            <person name="Hundley H."/>
            <person name="Kuo A."/>
            <person name="LaButti K."/>
            <person name="Lang B.F."/>
            <person name="Lipzen A."/>
            <person name="O'Donnell K."/>
            <person name="Pangilinan J."/>
            <person name="Reynolds N."/>
            <person name="Sandor L."/>
            <person name="Smith M.W."/>
            <person name="Tsang A."/>
            <person name="Grigoriev I.V."/>
            <person name="Stajich J.E."/>
            <person name="Spatafora J.W."/>
        </authorList>
    </citation>
    <scope>NUCLEOTIDE SEQUENCE</scope>
    <source>
        <strain evidence="1">RSA 2281</strain>
    </source>
</reference>